<keyword evidence="6" id="KW-1185">Reference proteome</keyword>
<dbReference type="NCBIfam" id="NF041492">
    <property type="entry name" value="MobF"/>
    <property type="match status" value="1"/>
</dbReference>
<dbReference type="PANTHER" id="PTHR43788">
    <property type="entry name" value="DNA2/NAM7 HELICASE FAMILY MEMBER"/>
    <property type="match status" value="1"/>
</dbReference>
<gene>
    <name evidence="5" type="ORF">CVV68_17015</name>
</gene>
<dbReference type="CDD" id="cd17933">
    <property type="entry name" value="DEXSc_RecD-like"/>
    <property type="match status" value="1"/>
</dbReference>
<dbReference type="InterPro" id="IPR050534">
    <property type="entry name" value="Coronavir_polyprotein_1ab"/>
</dbReference>
<sequence length="1182" mass="129137">MTVSMARLTADAGLKYLLRTTMQADLMKPINDATSYYVKAGTPQGRWLGQGLAGIDRQKLQPVTAAEAKAVFSLAQHPDTQAILGRPHSQTTVTARNGEEQHRHGVAGFDLTFSVPKSVSVLWALADKDVRQQILDAHHRAVSTVLTWLEQEAIHTRTGRNGVVHVGTRGAITAAFDHWESRAGDPQLHTHLIIANRVQRRSDGAWATIDSRALFKAVVAASEHYNGLLFDELRRDLGTDADFRSPTTAQRNPSHELSGVDNALIREFSNRSRLIDAETDKLTQSWTYGHGRKPTATTIIKLRQIATLSTRKAKDESPTPLDELRVSWRNRACAAGQNPGTVVERTIHRSRQRPVRASDLSPAWVDAAAALTRDGVARRRATWNRWNLFAEAERTCADIRCHSSADRRFIIDAVTAAAESQSVLLTKVRYRLPINAAEDLAYAGRSAFDFPGARLYTDASTLANEQLIMQARNDDGGPAARSAETSAQLTTYRHRAGYQLASDQLTAALAVLTSGHRLDAIVGPAGSGKTTTMAAIKAAWEEDHGEGSVVGLAPAAASAEVLAKELGITAENIAKWLYESLGQGANNRADRFRALESTRRGRHGAVAPQLASLSLQQSLWQFKENQLIIVDEASMVSTIQLAGLVHQARDVGAKLLLVGDPAQLDAIDAGGMLGWLHRDGNAVELTSIHRFTHNWEGPASLQLREGNIDAVDLYAAHGRIQHGDFTDMVENAYAAWAGDQRGGRSSILIAPDNDTVTTLNERAHAALVESGIVDAEHTVALADGLTAGRGDIIIARKNNRKLTDSNGDYLRNGTLLRMTKRPRRDGTITARRLDTRATINLDAVYLGTSAELGYATTAHRSQGITVDTSHIVLTQGCLTRELFYVGMTRGRNSNTVYVCESSPVLDEPAMTGAISDWRQILGEVLSAEGAERTAHEVRQAETAKADTLLSLAAEYDYLAQLAAAEHLTAAISKMMPDVVTHLQKSPSWGAGVAAWRRAVAINTGAAQRVLDGALRHPGDAQDHMAVIHARLRRNAGDGVGEPLGTLNEQLFTVRLDLQDMLDQVRSRTINRRALVARVALMDRPHWVSRLESTVGPTIDARRWATVVGEVAAYRDRWDIETHVDPLGPDPSNYEWEQTQERAELQRRIESMPNVNARIPERDRPPLPAPIVHRPLTAVGPSL</sequence>
<evidence type="ECO:0000313" key="5">
    <source>
        <dbReference type="EMBL" id="PYI65744.1"/>
    </source>
</evidence>
<keyword evidence="1" id="KW-0547">Nucleotide-binding</keyword>
<dbReference type="Proteomes" id="UP000247832">
    <property type="component" value="Unassembled WGS sequence"/>
</dbReference>
<dbReference type="InterPro" id="IPR014862">
    <property type="entry name" value="TrwC"/>
</dbReference>
<dbReference type="SUPFAM" id="SSF52540">
    <property type="entry name" value="P-loop containing nucleoside triphosphate hydrolases"/>
    <property type="match status" value="2"/>
</dbReference>
<dbReference type="GO" id="GO:0017116">
    <property type="term" value="F:single-stranded DNA helicase activity"/>
    <property type="evidence" value="ECO:0007669"/>
    <property type="project" value="TreeGrafter"/>
</dbReference>
<comment type="caution">
    <text evidence="5">The sequence shown here is derived from an EMBL/GenBank/DDBJ whole genome shotgun (WGS) entry which is preliminary data.</text>
</comment>
<dbReference type="GO" id="GO:0009338">
    <property type="term" value="C:exodeoxyribonuclease V complex"/>
    <property type="evidence" value="ECO:0007669"/>
    <property type="project" value="TreeGrafter"/>
</dbReference>
<dbReference type="PANTHER" id="PTHR43788:SF6">
    <property type="entry name" value="DNA HELICASE B"/>
    <property type="match status" value="1"/>
</dbReference>
<dbReference type="Pfam" id="PF08751">
    <property type="entry name" value="TrwC"/>
    <property type="match status" value="1"/>
</dbReference>
<evidence type="ECO:0000256" key="2">
    <source>
        <dbReference type="ARBA" id="ARBA00022840"/>
    </source>
</evidence>
<feature type="domain" description="TrwC relaxase" evidence="4">
    <location>
        <begin position="12"/>
        <end position="332"/>
    </location>
</feature>
<dbReference type="Pfam" id="PF13604">
    <property type="entry name" value="AAA_30"/>
    <property type="match status" value="1"/>
</dbReference>
<organism evidence="5 6">
    <name type="scientific">Arthrobacter livingstonensis</name>
    <dbReference type="NCBI Taxonomy" id="670078"/>
    <lineage>
        <taxon>Bacteria</taxon>
        <taxon>Bacillati</taxon>
        <taxon>Actinomycetota</taxon>
        <taxon>Actinomycetes</taxon>
        <taxon>Micrococcales</taxon>
        <taxon>Micrococcaceae</taxon>
        <taxon>Arthrobacter</taxon>
    </lineage>
</organism>
<dbReference type="Gene3D" id="3.40.50.300">
    <property type="entry name" value="P-loop containing nucleotide triphosphate hydrolases"/>
    <property type="match status" value="2"/>
</dbReference>
<dbReference type="OrthoDB" id="4524286at2"/>
<reference evidence="5 6" key="1">
    <citation type="submission" date="2018-05" db="EMBL/GenBank/DDBJ databases">
        <title>Genetic diversity of glacier-inhabiting Cryobacterium bacteria in China and description of Cryobacterium mengkeensis sp. nov. and Arthrobacter glacialis sp. nov.</title>
        <authorList>
            <person name="Liu Q."/>
            <person name="Xin Y.-H."/>
        </authorList>
    </citation>
    <scope>NUCLEOTIDE SEQUENCE [LARGE SCALE GENOMIC DNA]</scope>
    <source>
        <strain evidence="5 6">LI2</strain>
    </source>
</reference>
<name>A0A2V5L6B6_9MICC</name>
<evidence type="ECO:0000256" key="3">
    <source>
        <dbReference type="SAM" id="MobiDB-lite"/>
    </source>
</evidence>
<dbReference type="AlphaFoldDB" id="A0A2V5L6B6"/>
<protein>
    <recommendedName>
        <fullName evidence="4">TrwC relaxase domain-containing protein</fullName>
    </recommendedName>
</protein>
<dbReference type="GO" id="GO:0005524">
    <property type="term" value="F:ATP binding"/>
    <property type="evidence" value="ECO:0007669"/>
    <property type="project" value="UniProtKB-KW"/>
</dbReference>
<evidence type="ECO:0000256" key="1">
    <source>
        <dbReference type="ARBA" id="ARBA00022741"/>
    </source>
</evidence>
<dbReference type="SUPFAM" id="SSF55464">
    <property type="entry name" value="Origin of replication-binding domain, RBD-like"/>
    <property type="match status" value="1"/>
</dbReference>
<evidence type="ECO:0000259" key="4">
    <source>
        <dbReference type="Pfam" id="PF08751"/>
    </source>
</evidence>
<accession>A0A2V5L6B6</accession>
<feature type="region of interest" description="Disordered" evidence="3">
    <location>
        <begin position="1151"/>
        <end position="1182"/>
    </location>
</feature>
<evidence type="ECO:0000313" key="6">
    <source>
        <dbReference type="Proteomes" id="UP000247832"/>
    </source>
</evidence>
<dbReference type="GO" id="GO:0006310">
    <property type="term" value="P:DNA recombination"/>
    <property type="evidence" value="ECO:0007669"/>
    <property type="project" value="TreeGrafter"/>
</dbReference>
<dbReference type="CDD" id="cd18809">
    <property type="entry name" value="SF1_C_RecD"/>
    <property type="match status" value="1"/>
</dbReference>
<dbReference type="InterPro" id="IPR027417">
    <property type="entry name" value="P-loop_NTPase"/>
</dbReference>
<proteinExistence type="predicted"/>
<keyword evidence="2" id="KW-0067">ATP-binding</keyword>
<dbReference type="EMBL" id="QJVD01000021">
    <property type="protein sequence ID" value="PYI65744.1"/>
    <property type="molecule type" value="Genomic_DNA"/>
</dbReference>